<reference evidence="2 3" key="1">
    <citation type="submission" date="2015-10" db="EMBL/GenBank/DDBJ databases">
        <title>Draft genome sequence of Streptomyces pseudovenezuelae DSM 40212, type strain for the species Streptomyces pseudovenezuelae.</title>
        <authorList>
            <person name="Ruckert C."/>
            <person name="Winkler A."/>
            <person name="Kalinowski J."/>
            <person name="Kampfer P."/>
            <person name="Glaeser S."/>
        </authorList>
    </citation>
    <scope>NUCLEOTIDE SEQUENCE [LARGE SCALE GENOMIC DNA]</scope>
    <source>
        <strain evidence="2 3">DSM 40212</strain>
    </source>
</reference>
<feature type="region of interest" description="Disordered" evidence="1">
    <location>
        <begin position="1"/>
        <end position="53"/>
    </location>
</feature>
<evidence type="ECO:0000313" key="2">
    <source>
        <dbReference type="EMBL" id="KUM84352.1"/>
    </source>
</evidence>
<dbReference type="AlphaFoldDB" id="A0A124H9A5"/>
<evidence type="ECO:0000313" key="3">
    <source>
        <dbReference type="Proteomes" id="UP000053039"/>
    </source>
</evidence>
<name>A0A124H9A5_9ACTN</name>
<accession>A0A124H9A5</accession>
<evidence type="ECO:0000256" key="1">
    <source>
        <dbReference type="SAM" id="MobiDB-lite"/>
    </source>
</evidence>
<sequence length="78" mass="8050">MLRLAGQPLAAHDRQRAAAAGGDPQTHRRPQHFGGAARPSTAQHGQCGPVPAPLAQPFLGAVGAWYQTSDTEATALLA</sequence>
<dbReference type="Proteomes" id="UP000053039">
    <property type="component" value="Unassembled WGS sequence"/>
</dbReference>
<comment type="caution">
    <text evidence="2">The sequence shown here is derived from an EMBL/GenBank/DDBJ whole genome shotgun (WGS) entry which is preliminary data.</text>
</comment>
<protein>
    <submittedName>
        <fullName evidence="2">Uncharacterized protein</fullName>
    </submittedName>
</protein>
<gene>
    <name evidence="2" type="ORF">AQI94_31825</name>
</gene>
<dbReference type="EMBL" id="LMWM01000032">
    <property type="protein sequence ID" value="KUM84352.1"/>
    <property type="molecule type" value="Genomic_DNA"/>
</dbReference>
<proteinExistence type="predicted"/>
<organism evidence="2 3">
    <name type="scientific">Streptomyces pseudovenezuelae</name>
    <dbReference type="NCBI Taxonomy" id="67350"/>
    <lineage>
        <taxon>Bacteria</taxon>
        <taxon>Bacillati</taxon>
        <taxon>Actinomycetota</taxon>
        <taxon>Actinomycetes</taxon>
        <taxon>Kitasatosporales</taxon>
        <taxon>Streptomycetaceae</taxon>
        <taxon>Streptomyces</taxon>
        <taxon>Streptomyces aurantiacus group</taxon>
    </lineage>
</organism>